<dbReference type="Pfam" id="PF03123">
    <property type="entry name" value="CAT_RBD"/>
    <property type="match status" value="1"/>
</dbReference>
<dbReference type="InterPro" id="IPR036634">
    <property type="entry name" value="PRD_sf"/>
</dbReference>
<dbReference type="Gene3D" id="1.10.1790.10">
    <property type="entry name" value="PRD domain"/>
    <property type="match status" value="2"/>
</dbReference>
<dbReference type="PROSITE" id="PS51372">
    <property type="entry name" value="PRD_2"/>
    <property type="match status" value="2"/>
</dbReference>
<feature type="domain" description="PRD" evidence="2">
    <location>
        <begin position="67"/>
        <end position="172"/>
    </location>
</feature>
<dbReference type="PANTHER" id="PTHR30185:SF15">
    <property type="entry name" value="CRYPTIC BETA-GLUCOSIDE BGL OPERON ANTITERMINATOR"/>
    <property type="match status" value="1"/>
</dbReference>
<dbReference type="SMART" id="SM01061">
    <property type="entry name" value="CAT_RBD"/>
    <property type="match status" value="1"/>
</dbReference>
<dbReference type="GO" id="GO:0006355">
    <property type="term" value="P:regulation of DNA-templated transcription"/>
    <property type="evidence" value="ECO:0007669"/>
    <property type="project" value="InterPro"/>
</dbReference>
<feature type="domain" description="PRD" evidence="2">
    <location>
        <begin position="174"/>
        <end position="282"/>
    </location>
</feature>
<dbReference type="AlphaFoldDB" id="A0AB94IBR0"/>
<dbReference type="SUPFAM" id="SSF50151">
    <property type="entry name" value="SacY-like RNA-binding domain"/>
    <property type="match status" value="1"/>
</dbReference>
<dbReference type="Pfam" id="PF00874">
    <property type="entry name" value="PRD"/>
    <property type="match status" value="2"/>
</dbReference>
<organism evidence="3 4">
    <name type="scientific">Candidatus Schmidhempelia bombi str. Bimp</name>
    <dbReference type="NCBI Taxonomy" id="1387197"/>
    <lineage>
        <taxon>Bacteria</taxon>
        <taxon>Pseudomonadati</taxon>
        <taxon>Pseudomonadota</taxon>
        <taxon>Gammaproteobacteria</taxon>
        <taxon>Orbales</taxon>
        <taxon>Orbaceae</taxon>
        <taxon>Candidatus Schmidhempelia</taxon>
    </lineage>
</organism>
<evidence type="ECO:0000256" key="1">
    <source>
        <dbReference type="ARBA" id="ARBA00022737"/>
    </source>
</evidence>
<dbReference type="NCBIfam" id="NF046042">
    <property type="entry name" value="LicT"/>
    <property type="match status" value="1"/>
</dbReference>
<dbReference type="RefSeq" id="WP_024496351.1">
    <property type="nucleotide sequence ID" value="NZ_AWGA01000064.1"/>
</dbReference>
<dbReference type="GO" id="GO:0003723">
    <property type="term" value="F:RNA binding"/>
    <property type="evidence" value="ECO:0007669"/>
    <property type="project" value="InterPro"/>
</dbReference>
<dbReference type="InterPro" id="IPR004341">
    <property type="entry name" value="CAT_RNA-bd_dom"/>
</dbReference>
<dbReference type="EMBL" id="AWGA01000064">
    <property type="protein sequence ID" value="TEA26842.1"/>
    <property type="molecule type" value="Genomic_DNA"/>
</dbReference>
<gene>
    <name evidence="3" type="ORF">O970_06695</name>
</gene>
<evidence type="ECO:0000259" key="2">
    <source>
        <dbReference type="PROSITE" id="PS51372"/>
    </source>
</evidence>
<keyword evidence="4" id="KW-1185">Reference proteome</keyword>
<name>A0AB94IBR0_9GAMM</name>
<dbReference type="PANTHER" id="PTHR30185">
    <property type="entry name" value="CRYPTIC BETA-GLUCOSIDE BGL OPERON ANTITERMINATOR"/>
    <property type="match status" value="1"/>
</dbReference>
<sequence length="282" mass="33130">MKHTIHKILNNNVIITLNEQNQEMILMGRGIGFKKNIGDNYDPLLTEKRFKISDENNGSTNDNTAVNIPIEILATTEKIIEYVTAQVTCKLDDHLYLQLADHIQVAIMRFKQGLTIPNSFNWEMKKIYPKEYELGLYALTIIKQRLGITLPSDEAGLITFHIINAEQNRSISKLVNLIKITQQILDMIKDYFNLDYNEDSPYYQRFIIHLKFFAIRIINNNLILNGIDFPYSLMKQQYQHAFQCTENIATFLLNHYQYQLTEEEKLFLTIYIERIRTDLIEQ</sequence>
<dbReference type="InterPro" id="IPR011608">
    <property type="entry name" value="PRD"/>
</dbReference>
<protein>
    <submittedName>
        <fullName evidence="3">PRD domain-containing protein</fullName>
    </submittedName>
</protein>
<dbReference type="Gene3D" id="2.30.24.10">
    <property type="entry name" value="CAT RNA-binding domain"/>
    <property type="match status" value="1"/>
</dbReference>
<keyword evidence="1" id="KW-0677">Repeat</keyword>
<dbReference type="InterPro" id="IPR050661">
    <property type="entry name" value="BglG_antiterminators"/>
</dbReference>
<comment type="caution">
    <text evidence="3">The sequence shown here is derived from an EMBL/GenBank/DDBJ whole genome shotgun (WGS) entry which is preliminary data.</text>
</comment>
<evidence type="ECO:0000313" key="4">
    <source>
        <dbReference type="Proteomes" id="UP000506160"/>
    </source>
</evidence>
<reference evidence="3 4" key="1">
    <citation type="journal article" date="2014" name="Appl. Environ. Microbiol.">
        <title>Genomic features of a bumble bee symbiont reflect its host environment.</title>
        <authorList>
            <person name="Martinson V.G."/>
            <person name="Magoc T."/>
            <person name="Koch H."/>
            <person name="Salzberg S.L."/>
            <person name="Moran N.A."/>
        </authorList>
    </citation>
    <scope>NUCLEOTIDE SEQUENCE [LARGE SCALE GENOMIC DNA]</scope>
    <source>
        <strain evidence="3 4">Bimp</strain>
    </source>
</reference>
<evidence type="ECO:0000313" key="3">
    <source>
        <dbReference type="EMBL" id="TEA26842.1"/>
    </source>
</evidence>
<proteinExistence type="predicted"/>
<dbReference type="Proteomes" id="UP000506160">
    <property type="component" value="Unassembled WGS sequence"/>
</dbReference>
<accession>A0AB94IBR0</accession>
<dbReference type="SUPFAM" id="SSF63520">
    <property type="entry name" value="PTS-regulatory domain, PRD"/>
    <property type="match status" value="2"/>
</dbReference>
<dbReference type="InterPro" id="IPR036650">
    <property type="entry name" value="CAT_RNA-bd_dom_sf"/>
</dbReference>